<name>A0A2S5DCX6_9NEIS</name>
<evidence type="ECO:0000313" key="3">
    <source>
        <dbReference type="Proteomes" id="UP000237082"/>
    </source>
</evidence>
<keyword evidence="1" id="KW-0472">Membrane</keyword>
<dbReference type="OrthoDB" id="8911895at2"/>
<feature type="transmembrane region" description="Helical" evidence="1">
    <location>
        <begin position="7"/>
        <end position="27"/>
    </location>
</feature>
<protein>
    <submittedName>
        <fullName evidence="2">Uncharacterized protein</fullName>
    </submittedName>
</protein>
<gene>
    <name evidence="2" type="ORF">C2I19_16230</name>
</gene>
<dbReference type="Proteomes" id="UP000237082">
    <property type="component" value="Unassembled WGS sequence"/>
</dbReference>
<accession>A0A2S5DCX6</accession>
<dbReference type="AlphaFoldDB" id="A0A2S5DCX6"/>
<dbReference type="EMBL" id="PQWB01000085">
    <property type="protein sequence ID" value="POZ60945.1"/>
    <property type="molecule type" value="Genomic_DNA"/>
</dbReference>
<sequence>MTLGKGFVIYVALLVVQMMLLLLTVKFDWFPGVTLPFTYIGCGFLLNRLVLRGLIEWHPVYDTLQNVSSEKLGMLLVWPFRYPALFFQLLVHRHL</sequence>
<keyword evidence="3" id="KW-1185">Reference proteome</keyword>
<proteinExistence type="predicted"/>
<evidence type="ECO:0000256" key="1">
    <source>
        <dbReference type="SAM" id="Phobius"/>
    </source>
</evidence>
<evidence type="ECO:0000313" key="2">
    <source>
        <dbReference type="EMBL" id="POZ60945.1"/>
    </source>
</evidence>
<reference evidence="3" key="1">
    <citation type="submission" date="2018-02" db="EMBL/GenBank/DDBJ databases">
        <authorList>
            <person name="O'Hara-Hanley K."/>
            <person name="Soby S."/>
        </authorList>
    </citation>
    <scope>NUCLEOTIDE SEQUENCE [LARGE SCALE GENOMIC DNA]</scope>
    <source>
        <strain evidence="3">MWU14-2602</strain>
    </source>
</reference>
<feature type="transmembrane region" description="Helical" evidence="1">
    <location>
        <begin position="33"/>
        <end position="51"/>
    </location>
</feature>
<comment type="caution">
    <text evidence="2">The sequence shown here is derived from an EMBL/GenBank/DDBJ whole genome shotgun (WGS) entry which is preliminary data.</text>
</comment>
<organism evidence="2 3">
    <name type="scientific">Chromobacterium alticapitis</name>
    <dbReference type="NCBI Taxonomy" id="2073169"/>
    <lineage>
        <taxon>Bacteria</taxon>
        <taxon>Pseudomonadati</taxon>
        <taxon>Pseudomonadota</taxon>
        <taxon>Betaproteobacteria</taxon>
        <taxon>Neisseriales</taxon>
        <taxon>Chromobacteriaceae</taxon>
        <taxon>Chromobacterium</taxon>
    </lineage>
</organism>
<keyword evidence="1" id="KW-0812">Transmembrane</keyword>
<keyword evidence="1" id="KW-1133">Transmembrane helix</keyword>